<feature type="compositionally biased region" description="Basic and acidic residues" evidence="4">
    <location>
        <begin position="230"/>
        <end position="240"/>
    </location>
</feature>
<accession>A0A8T2S0G4</accession>
<comment type="caution">
    <text evidence="6">The sequence shown here is derived from an EMBL/GenBank/DDBJ whole genome shotgun (WGS) entry which is preliminary data.</text>
</comment>
<evidence type="ECO:0000259" key="5">
    <source>
        <dbReference type="PROSITE" id="PS51858"/>
    </source>
</evidence>
<dbReference type="Pfam" id="PF05903">
    <property type="entry name" value="Peptidase_C97"/>
    <property type="match status" value="1"/>
</dbReference>
<reference evidence="6 7" key="1">
    <citation type="submission" date="2021-08" db="EMBL/GenBank/DDBJ databases">
        <title>WGS assembly of Ceratopteris richardii.</title>
        <authorList>
            <person name="Marchant D.B."/>
            <person name="Chen G."/>
            <person name="Jenkins J."/>
            <person name="Shu S."/>
            <person name="Leebens-Mack J."/>
            <person name="Grimwood J."/>
            <person name="Schmutz J."/>
            <person name="Soltis P."/>
            <person name="Soltis D."/>
            <person name="Chen Z.-H."/>
        </authorList>
    </citation>
    <scope>NUCLEOTIDE SEQUENCE [LARGE SCALE GENOMIC DNA]</scope>
    <source>
        <strain evidence="6">Whitten #5841</strain>
        <tissue evidence="6">Leaf</tissue>
    </source>
</reference>
<dbReference type="Proteomes" id="UP000825935">
    <property type="component" value="Chromosome 23"/>
</dbReference>
<evidence type="ECO:0000256" key="1">
    <source>
        <dbReference type="ARBA" id="ARBA00008140"/>
    </source>
</evidence>
<feature type="compositionally biased region" description="Polar residues" evidence="4">
    <location>
        <begin position="241"/>
        <end position="257"/>
    </location>
</feature>
<dbReference type="PROSITE" id="PS51858">
    <property type="entry name" value="PPPDE"/>
    <property type="match status" value="1"/>
</dbReference>
<dbReference type="GO" id="GO:0006508">
    <property type="term" value="P:proteolysis"/>
    <property type="evidence" value="ECO:0007669"/>
    <property type="project" value="UniProtKB-KW"/>
</dbReference>
<gene>
    <name evidence="6" type="ORF">KP509_23G052800</name>
</gene>
<evidence type="ECO:0000256" key="2">
    <source>
        <dbReference type="ARBA" id="ARBA00022670"/>
    </source>
</evidence>
<evidence type="ECO:0000256" key="4">
    <source>
        <dbReference type="SAM" id="MobiDB-lite"/>
    </source>
</evidence>
<dbReference type="OrthoDB" id="412286at2759"/>
<protein>
    <recommendedName>
        <fullName evidence="5">PPPDE domain-containing protein</fullName>
    </recommendedName>
</protein>
<dbReference type="AlphaFoldDB" id="A0A8T2S0G4"/>
<feature type="domain" description="PPPDE" evidence="5">
    <location>
        <begin position="2"/>
        <end position="144"/>
    </location>
</feature>
<evidence type="ECO:0000313" key="7">
    <source>
        <dbReference type="Proteomes" id="UP000825935"/>
    </source>
</evidence>
<organism evidence="6 7">
    <name type="scientific">Ceratopteris richardii</name>
    <name type="common">Triangle waterfern</name>
    <dbReference type="NCBI Taxonomy" id="49495"/>
    <lineage>
        <taxon>Eukaryota</taxon>
        <taxon>Viridiplantae</taxon>
        <taxon>Streptophyta</taxon>
        <taxon>Embryophyta</taxon>
        <taxon>Tracheophyta</taxon>
        <taxon>Polypodiopsida</taxon>
        <taxon>Polypodiidae</taxon>
        <taxon>Polypodiales</taxon>
        <taxon>Pteridineae</taxon>
        <taxon>Pteridaceae</taxon>
        <taxon>Parkerioideae</taxon>
        <taxon>Ceratopteris</taxon>
    </lineage>
</organism>
<dbReference type="InterPro" id="IPR008580">
    <property type="entry name" value="PPPDE_dom"/>
</dbReference>
<dbReference type="GO" id="GO:0101005">
    <property type="term" value="F:deubiquitinase activity"/>
    <property type="evidence" value="ECO:0007669"/>
    <property type="project" value="TreeGrafter"/>
</dbReference>
<proteinExistence type="inferred from homology"/>
<keyword evidence="2" id="KW-0645">Protease</keyword>
<dbReference type="EMBL" id="CM035428">
    <property type="protein sequence ID" value="KAH7302022.1"/>
    <property type="molecule type" value="Genomic_DNA"/>
</dbReference>
<evidence type="ECO:0000256" key="3">
    <source>
        <dbReference type="ARBA" id="ARBA00022801"/>
    </source>
</evidence>
<sequence length="257" mass="28381">MKDVFLHVYDVANTDSVRTNNAILQLNKIFKDGIGLGGIFHSAIEVYDDLEWSFGYCERGTGVFSCGRKENPMYIYRETLSLGQTELPRSEVEKKLTVLASEWQGSSYDLLSRNCNHFCNDFATELGVEKIPGWVNRFANAGETAFEAAETTMKRLRQAKTEVVSASKVAYRTLFGNVATSVSPDPEPLEGSTSNGGSNLLRLPFLKTPTRLFSKIGFGFGDQSEIVRTQGEESANRKNETVQASSPVASVSRQPPI</sequence>
<name>A0A8T2S0G4_CERRI</name>
<dbReference type="SMART" id="SM01179">
    <property type="entry name" value="DUF862"/>
    <property type="match status" value="1"/>
</dbReference>
<dbReference type="InterPro" id="IPR042266">
    <property type="entry name" value="PPPDE_sf"/>
</dbReference>
<keyword evidence="7" id="KW-1185">Reference proteome</keyword>
<dbReference type="OMA" id="VYDVANT"/>
<feature type="region of interest" description="Disordered" evidence="4">
    <location>
        <begin position="229"/>
        <end position="257"/>
    </location>
</feature>
<dbReference type="PANTHER" id="PTHR12378">
    <property type="entry name" value="DESUMOYLATING ISOPEPTIDASE"/>
    <property type="match status" value="1"/>
</dbReference>
<comment type="similarity">
    <text evidence="1">Belongs to the DeSI family.</text>
</comment>
<evidence type="ECO:0000313" key="6">
    <source>
        <dbReference type="EMBL" id="KAH7302022.1"/>
    </source>
</evidence>
<dbReference type="Gene3D" id="3.90.1720.30">
    <property type="entry name" value="PPPDE domains"/>
    <property type="match status" value="1"/>
</dbReference>
<dbReference type="GO" id="GO:0016579">
    <property type="term" value="P:protein deubiquitination"/>
    <property type="evidence" value="ECO:0007669"/>
    <property type="project" value="TreeGrafter"/>
</dbReference>
<dbReference type="PANTHER" id="PTHR12378:SF9">
    <property type="entry name" value="OS06G0107000 PROTEIN"/>
    <property type="match status" value="1"/>
</dbReference>
<keyword evidence="3" id="KW-0378">Hydrolase</keyword>